<name>A0A9P1IRS2_9PELO</name>
<dbReference type="InterPro" id="IPR050342">
    <property type="entry name" value="HMGB"/>
</dbReference>
<dbReference type="Pfam" id="PF00505">
    <property type="entry name" value="HMG_box"/>
    <property type="match status" value="1"/>
</dbReference>
<dbReference type="SMART" id="SM00398">
    <property type="entry name" value="HMG"/>
    <property type="match status" value="2"/>
</dbReference>
<dbReference type="InterPro" id="IPR009071">
    <property type="entry name" value="HMG_box_dom"/>
</dbReference>
<feature type="DNA-binding region" description="HMG box" evidence="2">
    <location>
        <begin position="121"/>
        <end position="187"/>
    </location>
</feature>
<dbReference type="AlphaFoldDB" id="A0A9P1IRS2"/>
<evidence type="ECO:0000313" key="6">
    <source>
        <dbReference type="Proteomes" id="UP001152747"/>
    </source>
</evidence>
<feature type="DNA-binding region" description="HMG box" evidence="2">
    <location>
        <begin position="18"/>
        <end position="84"/>
    </location>
</feature>
<feature type="region of interest" description="Disordered" evidence="3">
    <location>
        <begin position="96"/>
        <end position="123"/>
    </location>
</feature>
<gene>
    <name evidence="5" type="ORF">CAMP_LOCUS12506</name>
</gene>
<evidence type="ECO:0000256" key="3">
    <source>
        <dbReference type="SAM" id="MobiDB-lite"/>
    </source>
</evidence>
<evidence type="ECO:0000259" key="4">
    <source>
        <dbReference type="PROSITE" id="PS50118"/>
    </source>
</evidence>
<organism evidence="5 6">
    <name type="scientific">Caenorhabditis angaria</name>
    <dbReference type="NCBI Taxonomy" id="860376"/>
    <lineage>
        <taxon>Eukaryota</taxon>
        <taxon>Metazoa</taxon>
        <taxon>Ecdysozoa</taxon>
        <taxon>Nematoda</taxon>
        <taxon>Chromadorea</taxon>
        <taxon>Rhabditida</taxon>
        <taxon>Rhabditina</taxon>
        <taxon>Rhabditomorpha</taxon>
        <taxon>Rhabditoidea</taxon>
        <taxon>Rhabditidae</taxon>
        <taxon>Peloderinae</taxon>
        <taxon>Caenorhabditis</taxon>
    </lineage>
</organism>
<dbReference type="OrthoDB" id="1919336at2759"/>
<reference evidence="5" key="1">
    <citation type="submission" date="2022-11" db="EMBL/GenBank/DDBJ databases">
        <authorList>
            <person name="Kikuchi T."/>
        </authorList>
    </citation>
    <scope>NUCLEOTIDE SEQUENCE</scope>
    <source>
        <strain evidence="5">PS1010</strain>
    </source>
</reference>
<keyword evidence="2" id="KW-0539">Nucleus</keyword>
<dbReference type="Proteomes" id="UP001152747">
    <property type="component" value="Unassembled WGS sequence"/>
</dbReference>
<dbReference type="PANTHER" id="PTHR48112:SF34">
    <property type="entry name" value="HMG BOX-CONTAINING PROTEIN 5"/>
    <property type="match status" value="1"/>
</dbReference>
<dbReference type="CDD" id="cd00084">
    <property type="entry name" value="HMG-box_SF"/>
    <property type="match status" value="1"/>
</dbReference>
<dbReference type="EMBL" id="CANHGI010000004">
    <property type="protein sequence ID" value="CAI5449869.1"/>
    <property type="molecule type" value="Genomic_DNA"/>
</dbReference>
<keyword evidence="6" id="KW-1185">Reference proteome</keyword>
<evidence type="ECO:0000256" key="2">
    <source>
        <dbReference type="PROSITE-ProRule" id="PRU00267"/>
    </source>
</evidence>
<dbReference type="GO" id="GO:0006357">
    <property type="term" value="P:regulation of transcription by RNA polymerase II"/>
    <property type="evidence" value="ECO:0007669"/>
    <property type="project" value="TreeGrafter"/>
</dbReference>
<dbReference type="InterPro" id="IPR036910">
    <property type="entry name" value="HMG_box_dom_sf"/>
</dbReference>
<sequence>MLRTFLRAYATAPKIPSTGMSINPYAIFVKEHFAQNSSQGGSNVEIVKKLSADWKKLSAEQKNEYQKKSKEYREEKISEFLQLDAKTQQLKIEEAKEKKVEKAKRRERKEKREEWKANGHPQLPPNAYAIYIKEFVEAKKSSGTSVVELVKTGAQNWNKMTDGQKEKYQKHAKTLNEEYHSKLAQWKETQKEKK</sequence>
<dbReference type="SUPFAM" id="SSF47095">
    <property type="entry name" value="HMG-box"/>
    <property type="match status" value="2"/>
</dbReference>
<dbReference type="GO" id="GO:0005634">
    <property type="term" value="C:nucleus"/>
    <property type="evidence" value="ECO:0007669"/>
    <property type="project" value="UniProtKB-UniRule"/>
</dbReference>
<dbReference type="PROSITE" id="PS50118">
    <property type="entry name" value="HMG_BOX_2"/>
    <property type="match status" value="2"/>
</dbReference>
<proteinExistence type="predicted"/>
<dbReference type="Gene3D" id="1.10.30.10">
    <property type="entry name" value="High mobility group box domain"/>
    <property type="match status" value="2"/>
</dbReference>
<protein>
    <recommendedName>
        <fullName evidence="4">HMG box domain-containing protein</fullName>
    </recommendedName>
</protein>
<dbReference type="PANTHER" id="PTHR48112">
    <property type="entry name" value="HIGH MOBILITY GROUP PROTEIN DSP1"/>
    <property type="match status" value="1"/>
</dbReference>
<feature type="domain" description="HMG box" evidence="4">
    <location>
        <begin position="18"/>
        <end position="84"/>
    </location>
</feature>
<keyword evidence="1 2" id="KW-0238">DNA-binding</keyword>
<dbReference type="GO" id="GO:0003677">
    <property type="term" value="F:DNA binding"/>
    <property type="evidence" value="ECO:0007669"/>
    <property type="project" value="UniProtKB-UniRule"/>
</dbReference>
<comment type="caution">
    <text evidence="5">The sequence shown here is derived from an EMBL/GenBank/DDBJ whole genome shotgun (WGS) entry which is preliminary data.</text>
</comment>
<evidence type="ECO:0000256" key="1">
    <source>
        <dbReference type="ARBA" id="ARBA00023125"/>
    </source>
</evidence>
<accession>A0A9P1IRS2</accession>
<evidence type="ECO:0000313" key="5">
    <source>
        <dbReference type="EMBL" id="CAI5449869.1"/>
    </source>
</evidence>
<feature type="domain" description="HMG box" evidence="4">
    <location>
        <begin position="121"/>
        <end position="187"/>
    </location>
</feature>
<dbReference type="Pfam" id="PF09011">
    <property type="entry name" value="HMG_box_2"/>
    <property type="match status" value="1"/>
</dbReference>